<accession>A0A0A1F6R7</accession>
<dbReference type="STRING" id="279058.LT85_0340"/>
<dbReference type="KEGG" id="care:LT85_0340"/>
<gene>
    <name evidence="1" type="ORF">LT85_0340</name>
</gene>
<protein>
    <submittedName>
        <fullName evidence="1">Uncharacterized protein</fullName>
    </submittedName>
</protein>
<name>A0A0A1F6R7_9BURK</name>
<sequence>MSAAMPMTAMGEEAKLLGASSGLGCDWLMSISDSLYQ</sequence>
<organism evidence="1 2">
    <name type="scientific">Collimonas arenae</name>
    <dbReference type="NCBI Taxonomy" id="279058"/>
    <lineage>
        <taxon>Bacteria</taxon>
        <taxon>Pseudomonadati</taxon>
        <taxon>Pseudomonadota</taxon>
        <taxon>Betaproteobacteria</taxon>
        <taxon>Burkholderiales</taxon>
        <taxon>Oxalobacteraceae</taxon>
        <taxon>Collimonas</taxon>
    </lineage>
</organism>
<dbReference type="Proteomes" id="UP000030302">
    <property type="component" value="Chromosome"/>
</dbReference>
<dbReference type="AlphaFoldDB" id="A0A0A1F6R7"/>
<reference evidence="2" key="1">
    <citation type="journal article" date="2014" name="Soil Biol. Biochem.">
        <title>Structure and function of bacterial communities in ageing soils: Insights from the Mendocino ecological staircase.</title>
        <authorList>
            <person name="Uroz S."/>
            <person name="Tech J.J."/>
            <person name="Sawaya N.A."/>
            <person name="Frey-Klett P."/>
            <person name="Leveau J.H.J."/>
        </authorList>
    </citation>
    <scope>NUCLEOTIDE SEQUENCE [LARGE SCALE GENOMIC DNA]</scope>
    <source>
        <strain evidence="2">Cal35</strain>
    </source>
</reference>
<evidence type="ECO:0000313" key="1">
    <source>
        <dbReference type="EMBL" id="AIY39500.1"/>
    </source>
</evidence>
<evidence type="ECO:0000313" key="2">
    <source>
        <dbReference type="Proteomes" id="UP000030302"/>
    </source>
</evidence>
<dbReference type="HOGENOM" id="CLU_3342423_0_0_4"/>
<dbReference type="EMBL" id="CP009962">
    <property type="protein sequence ID" value="AIY39500.1"/>
    <property type="molecule type" value="Genomic_DNA"/>
</dbReference>
<proteinExistence type="predicted"/>
<keyword evidence="2" id="KW-1185">Reference proteome</keyword>